<name>A0A926WF70_9NOST</name>
<dbReference type="PANTHER" id="PTHR22990:SF15">
    <property type="entry name" value="F-BOX ONLY PROTEIN 10"/>
    <property type="match status" value="1"/>
</dbReference>
<evidence type="ECO:0000256" key="3">
    <source>
        <dbReference type="ARBA" id="ARBA00022786"/>
    </source>
</evidence>
<keyword evidence="6" id="KW-1185">Reference proteome</keyword>
<comment type="caution">
    <text evidence="5">The sequence shown here is derived from an EMBL/GenBank/DDBJ whole genome shotgun (WGS) entry which is preliminary data.</text>
</comment>
<dbReference type="Proteomes" id="UP000662185">
    <property type="component" value="Unassembled WGS sequence"/>
</dbReference>
<sequence length="562" mass="60199">MSPLQWFHKRIVDILSTKLICAYLLKLSVLPSSILSVSVALGIGSIALLETNFSSAIAQITIRTEQKLNNERTISQVHLLFVNPSLGNDQNGNGSEIAPLKTITQALQLAQPNTVIMLSPATYSPNTGEVFPLILKQGVAIQGDPGNKGRGVNILGGGEYLSRSFGRQNVAIVGANQASLSGVTVTNTNSRGYGLWIESTNTVVEENTFTSSTQDGISITGNATPTVSKNYFQGNGANGITISGDSRAEIRENLLQRTGFGINIAQNAAPVIVGNQILDNRSGIVAQANTSPILRNNLIQGSQEDGLVIIAQATPDLGSSREPGGNEFRNNRRSDINAKAAKQVIYAVGNNLNKNRIIGNVDTSGRTAPIVRNSTPTFISVQEVPKEPEIVFAAPSIPKTFNPSAMILSRGRNTRPNSPLPQLPATNVNVQGSLPSNTSQPSTWQTQDTPQLNYVRVEPGVIEFTAPQASLPTRTTVNNSRIVTAPRGYTTTRSGVRYRVIVPVTSNTQQELVRSIAPDAFSKVSQGRRVMQVGVFSSQDNASEMVQLLNSKGLRAIIQQVN</sequence>
<organism evidence="5 6">
    <name type="scientific">Anabaena sphaerica FACHB-251</name>
    <dbReference type="NCBI Taxonomy" id="2692883"/>
    <lineage>
        <taxon>Bacteria</taxon>
        <taxon>Bacillati</taxon>
        <taxon>Cyanobacteriota</taxon>
        <taxon>Cyanophyceae</taxon>
        <taxon>Nostocales</taxon>
        <taxon>Nostocaceae</taxon>
        <taxon>Anabaena</taxon>
    </lineage>
</organism>
<accession>A0A926WF70</accession>
<dbReference type="PANTHER" id="PTHR22990">
    <property type="entry name" value="F-BOX ONLY PROTEIN"/>
    <property type="match status" value="1"/>
</dbReference>
<dbReference type="Gene3D" id="2.160.20.10">
    <property type="entry name" value="Single-stranded right-handed beta-helix, Pectin lyase-like"/>
    <property type="match status" value="1"/>
</dbReference>
<gene>
    <name evidence="5" type="ORF">H6G06_08040</name>
</gene>
<dbReference type="InterPro" id="IPR012334">
    <property type="entry name" value="Pectin_lyas_fold"/>
</dbReference>
<dbReference type="SUPFAM" id="SSF51126">
    <property type="entry name" value="Pectin lyase-like"/>
    <property type="match status" value="1"/>
</dbReference>
<dbReference type="Gene3D" id="3.30.1910.20">
    <property type="entry name" value="asparaginyl-tRNA synthetase, N-terminal domain"/>
    <property type="match status" value="1"/>
</dbReference>
<dbReference type="AlphaFoldDB" id="A0A926WF70"/>
<evidence type="ECO:0000256" key="2">
    <source>
        <dbReference type="ARBA" id="ARBA00022737"/>
    </source>
</evidence>
<dbReference type="SMART" id="SM00710">
    <property type="entry name" value="PbH1"/>
    <property type="match status" value="6"/>
</dbReference>
<evidence type="ECO:0000313" key="5">
    <source>
        <dbReference type="EMBL" id="MBD2293439.1"/>
    </source>
</evidence>
<dbReference type="InterPro" id="IPR007730">
    <property type="entry name" value="SPOR-like_dom"/>
</dbReference>
<protein>
    <submittedName>
        <fullName evidence="5">DUF1565 domain-containing protein</fullName>
    </submittedName>
</protein>
<dbReference type="InterPro" id="IPR051550">
    <property type="entry name" value="SCF-Subunits/Alg-Epimerases"/>
</dbReference>
<reference evidence="6" key="1">
    <citation type="journal article" date="2020" name="ISME J.">
        <title>Comparative genomics reveals insights into cyanobacterial evolution and habitat adaptation.</title>
        <authorList>
            <person name="Chen M.Y."/>
            <person name="Teng W.K."/>
            <person name="Zhao L."/>
            <person name="Hu C.X."/>
            <person name="Zhou Y.K."/>
            <person name="Han B.P."/>
            <person name="Song L.R."/>
            <person name="Shu W.S."/>
        </authorList>
    </citation>
    <scope>NUCLEOTIDE SEQUENCE [LARGE SCALE GENOMIC DNA]</scope>
    <source>
        <strain evidence="6">FACHB-251</strain>
    </source>
</reference>
<evidence type="ECO:0000256" key="1">
    <source>
        <dbReference type="ARBA" id="ARBA00004906"/>
    </source>
</evidence>
<dbReference type="RefSeq" id="WP_190558850.1">
    <property type="nucleotide sequence ID" value="NZ_JACJQU010000003.1"/>
</dbReference>
<keyword evidence="3" id="KW-0833">Ubl conjugation pathway</keyword>
<evidence type="ECO:0000313" key="6">
    <source>
        <dbReference type="Proteomes" id="UP000662185"/>
    </source>
</evidence>
<dbReference type="InterPro" id="IPR022441">
    <property type="entry name" value="Para_beta_helix_rpt-2"/>
</dbReference>
<dbReference type="NCBIfam" id="TIGR03804">
    <property type="entry name" value="para_beta_helix"/>
    <property type="match status" value="1"/>
</dbReference>
<comment type="pathway">
    <text evidence="1">Protein modification; protein ubiquitination.</text>
</comment>
<keyword evidence="2" id="KW-0677">Repeat</keyword>
<dbReference type="PROSITE" id="PS51724">
    <property type="entry name" value="SPOR"/>
    <property type="match status" value="1"/>
</dbReference>
<dbReference type="GO" id="GO:0042834">
    <property type="term" value="F:peptidoglycan binding"/>
    <property type="evidence" value="ECO:0007669"/>
    <property type="project" value="InterPro"/>
</dbReference>
<proteinExistence type="predicted"/>
<evidence type="ECO:0000259" key="4">
    <source>
        <dbReference type="PROSITE" id="PS51724"/>
    </source>
</evidence>
<dbReference type="InterPro" id="IPR006626">
    <property type="entry name" value="PbH1"/>
</dbReference>
<dbReference type="InterPro" id="IPR011050">
    <property type="entry name" value="Pectin_lyase_fold/virulence"/>
</dbReference>
<dbReference type="Pfam" id="PF07602">
    <property type="entry name" value="DUF1565"/>
    <property type="match status" value="1"/>
</dbReference>
<dbReference type="EMBL" id="JACJQU010000003">
    <property type="protein sequence ID" value="MBD2293439.1"/>
    <property type="molecule type" value="Genomic_DNA"/>
</dbReference>
<dbReference type="InterPro" id="IPR011459">
    <property type="entry name" value="DUF1565"/>
</dbReference>
<feature type="domain" description="SPOR" evidence="4">
    <location>
        <begin position="523"/>
        <end position="562"/>
    </location>
</feature>